<dbReference type="CDD" id="cd00082">
    <property type="entry name" value="HisKA"/>
    <property type="match status" value="1"/>
</dbReference>
<evidence type="ECO:0000259" key="12">
    <source>
        <dbReference type="PROSITE" id="PS50109"/>
    </source>
</evidence>
<feature type="domain" description="CBS" evidence="16">
    <location>
        <begin position="181"/>
        <end position="240"/>
    </location>
</feature>
<dbReference type="GO" id="GO:0005886">
    <property type="term" value="C:plasma membrane"/>
    <property type="evidence" value="ECO:0007669"/>
    <property type="project" value="TreeGrafter"/>
</dbReference>
<dbReference type="InterPro" id="IPR000014">
    <property type="entry name" value="PAS"/>
</dbReference>
<dbReference type="InterPro" id="IPR001610">
    <property type="entry name" value="PAC"/>
</dbReference>
<reference evidence="17 18" key="1">
    <citation type="submission" date="2018-04" db="EMBL/GenBank/DDBJ databases">
        <authorList>
            <person name="Go L.Y."/>
            <person name="Mitchell J.A."/>
        </authorList>
    </citation>
    <scope>NUCLEOTIDE SEQUENCE [LARGE SCALE GENOMIC DNA]</scope>
    <source>
        <strain evidence="17">ULC066bin1</strain>
    </source>
</reference>
<dbReference type="InterPro" id="IPR004358">
    <property type="entry name" value="Sig_transdc_His_kin-like_C"/>
</dbReference>
<dbReference type="SMART" id="SM00448">
    <property type="entry name" value="REC"/>
    <property type="match status" value="1"/>
</dbReference>
<keyword evidence="4 9" id="KW-0597">Phosphoprotein</keyword>
<dbReference type="PROSITE" id="PS50112">
    <property type="entry name" value="PAS"/>
    <property type="match status" value="2"/>
</dbReference>
<feature type="modified residue" description="4-aspartylphosphate" evidence="9">
    <location>
        <position position="1088"/>
    </location>
</feature>
<dbReference type="InterPro" id="IPR003661">
    <property type="entry name" value="HisK_dim/P_dom"/>
</dbReference>
<dbReference type="Pfam" id="PF02518">
    <property type="entry name" value="HATPase_c"/>
    <property type="match status" value="1"/>
</dbReference>
<feature type="coiled-coil region" evidence="11">
    <location>
        <begin position="574"/>
        <end position="612"/>
    </location>
</feature>
<evidence type="ECO:0000313" key="18">
    <source>
        <dbReference type="Proteomes" id="UP000249467"/>
    </source>
</evidence>
<dbReference type="Proteomes" id="UP000249467">
    <property type="component" value="Unassembled WGS sequence"/>
</dbReference>
<comment type="similarity">
    <text evidence="2">In the N-terminal section; belongs to the phytochrome family.</text>
</comment>
<evidence type="ECO:0000256" key="7">
    <source>
        <dbReference type="ARBA" id="ARBA00023012"/>
    </source>
</evidence>
<evidence type="ECO:0000256" key="3">
    <source>
        <dbReference type="ARBA" id="ARBA00012438"/>
    </source>
</evidence>
<dbReference type="SMART" id="SM00388">
    <property type="entry name" value="HisKA"/>
    <property type="match status" value="1"/>
</dbReference>
<evidence type="ECO:0000256" key="4">
    <source>
        <dbReference type="ARBA" id="ARBA00022553"/>
    </source>
</evidence>
<evidence type="ECO:0000259" key="13">
    <source>
        <dbReference type="PROSITE" id="PS50110"/>
    </source>
</evidence>
<evidence type="ECO:0000259" key="14">
    <source>
        <dbReference type="PROSITE" id="PS50112"/>
    </source>
</evidence>
<evidence type="ECO:0000256" key="9">
    <source>
        <dbReference type="PROSITE-ProRule" id="PRU00169"/>
    </source>
</evidence>
<keyword evidence="6" id="KW-0418">Kinase</keyword>
<dbReference type="Pfam" id="PF00512">
    <property type="entry name" value="HisKA"/>
    <property type="match status" value="1"/>
</dbReference>
<comment type="catalytic activity">
    <reaction evidence="1">
        <text>ATP + protein L-histidine = ADP + protein N-phospho-L-histidine.</text>
        <dbReference type="EC" id="2.7.13.3"/>
    </reaction>
</comment>
<proteinExistence type="inferred from homology"/>
<dbReference type="Gene3D" id="3.30.565.10">
    <property type="entry name" value="Histidine kinase-like ATPase, C-terminal domain"/>
    <property type="match status" value="1"/>
</dbReference>
<dbReference type="PANTHER" id="PTHR43047:SF63">
    <property type="entry name" value="HISTIDINE KINASE"/>
    <property type="match status" value="1"/>
</dbReference>
<dbReference type="Pfam" id="PF08447">
    <property type="entry name" value="PAS_3"/>
    <property type="match status" value="1"/>
</dbReference>
<dbReference type="InterPro" id="IPR046342">
    <property type="entry name" value="CBS_dom_sf"/>
</dbReference>
<protein>
    <recommendedName>
        <fullName evidence="8">Circadian input-output histidine kinase CikA</fullName>
        <ecNumber evidence="3">2.7.13.3</ecNumber>
    </recommendedName>
</protein>
<dbReference type="CDD" id="cd17774">
    <property type="entry name" value="CBS_two-component_sensor_histidine_kinase_repeat2"/>
    <property type="match status" value="1"/>
</dbReference>
<organism evidence="17 18">
    <name type="scientific">Pseudanabaena frigida</name>
    <dbReference type="NCBI Taxonomy" id="945775"/>
    <lineage>
        <taxon>Bacteria</taxon>
        <taxon>Bacillati</taxon>
        <taxon>Cyanobacteriota</taxon>
        <taxon>Cyanophyceae</taxon>
        <taxon>Pseudanabaenales</taxon>
        <taxon>Pseudanabaenaceae</taxon>
        <taxon>Pseudanabaena</taxon>
    </lineage>
</organism>
<keyword evidence="10" id="KW-0129">CBS domain</keyword>
<dbReference type="GO" id="GO:0000155">
    <property type="term" value="F:phosphorelay sensor kinase activity"/>
    <property type="evidence" value="ECO:0007669"/>
    <property type="project" value="InterPro"/>
</dbReference>
<dbReference type="CDD" id="cd17546">
    <property type="entry name" value="REC_hyHK_CKI1_RcsC-like"/>
    <property type="match status" value="1"/>
</dbReference>
<dbReference type="EC" id="2.7.13.3" evidence="3"/>
<dbReference type="InterPro" id="IPR005467">
    <property type="entry name" value="His_kinase_dom"/>
</dbReference>
<dbReference type="InterPro" id="IPR011006">
    <property type="entry name" value="CheY-like_superfamily"/>
</dbReference>
<feature type="domain" description="CBS" evidence="16">
    <location>
        <begin position="249"/>
        <end position="307"/>
    </location>
</feature>
<dbReference type="InterPro" id="IPR000700">
    <property type="entry name" value="PAS-assoc_C"/>
</dbReference>
<sequence>MSAKNQKVSIEQAIVRNPLNISANSTVADAIALINLENRARKWDEIDPESSFQLAQQKNSQQKNNCILVTEGKKLIGILTKRDLVKLYDRNGDQNKSSQNLSKSLAETLVEEVMISPVHSLCESELTDIIVPIKQLYRYDIKYLPLVNDIGEVVGLLTDENLRKLIRPIDMLRLSRVSEVMITNVVHALPNDSIAEILNLMSVHNVSLVVIVEKQDCNLIPLGIITEGDLFQYLVLDSDLTATQAQMVMNSPVVSVSKHETLWSVRELMQEHEIDRIIVTKPTGQIEGIISQSDLLRAIQLTLPKKSAPIVLGDSINITYNETELALRKSESNQQALINALPDLIIRMSGEGVYLDFSSTDTFEVFGNEDLIGTSIYDCGLPQSLVETRMHYIHETLRTGDIRIYDQEIIINGKLNIEEVRIAVCGENEVIVIVRDISDRKQAEIALQQSEQRLKASESLLSGMFKRSVVGIAITDIDGKFVRTNPFYQQMVGYSESELELMRFTDNMLPEDIAENLRLRDLVLFDQCESYQMEKRLLHRDGRVIWVRTTSSKIFDEVNQSPLFIGVIEDISDRKQAEVERQEAIDALYQLNQQLESRVEQRTRELKFSNQQLMVEMAERQKLIALVENSTDFIALADCDGWLNYVNTAGRELVGMQDITKTFSIFDLHFPEDCPELKRNIIDLIAREETWEGEFRLRHCQTHEAIPVLFSAFPVQNSWADETFSLAYIVRDISERKKAEEIVIRTNEALICTNTDLARATRLKDEFLANMSHELRTPLNAILGMSEGLMSGVFGDVNERQKRSLLLIESSGQHLLELINDILDVAKIGSGKLKLEASPVAIKYLCKSSLNFVKQMANQKNIQLSLSVQNNLGAITVDERRIKQALINLLSNAVKFTPIRGKVSLEVKLVRAEETSLTLTAEFPYVLSFSVIDNGIGIAPENLNKLFQTFVQIDSSLNRQYAGTGLGLTLVKQIAELHDGYVSVTSKVGEGSRFSILLPYAGKVRSNNLDRVSSLPTDSLSETIGLEHNLEIHEMLHPLILLAEDNQTNIETFSDYLTNKGYRLIFALNGQEAVNMAIAQVPDLILMDIQMPVLDGLGAIQQIRSKQNLSQIPIVALTALAMASDREKCLQAGADEYLSKPVKLSQLAAIIQLQLQKTKIH</sequence>
<dbReference type="InterPro" id="IPR001789">
    <property type="entry name" value="Sig_transdc_resp-reg_receiver"/>
</dbReference>
<comment type="caution">
    <text evidence="17">The sequence shown here is derived from an EMBL/GenBank/DDBJ whole genome shotgun (WGS) entry which is preliminary data.</text>
</comment>
<feature type="domain" description="PAS" evidence="14">
    <location>
        <begin position="457"/>
        <end position="499"/>
    </location>
</feature>
<dbReference type="Gene3D" id="3.30.450.20">
    <property type="entry name" value="PAS domain"/>
    <property type="match status" value="3"/>
</dbReference>
<dbReference type="SUPFAM" id="SSF54631">
    <property type="entry name" value="CBS-domain pair"/>
    <property type="match status" value="2"/>
</dbReference>
<dbReference type="SMART" id="SM00086">
    <property type="entry name" value="PAC"/>
    <property type="match status" value="2"/>
</dbReference>
<dbReference type="Gene3D" id="1.10.287.130">
    <property type="match status" value="1"/>
</dbReference>
<feature type="domain" description="Response regulatory" evidence="13">
    <location>
        <begin position="1039"/>
        <end position="1155"/>
    </location>
</feature>
<dbReference type="Pfam" id="PF00571">
    <property type="entry name" value="CBS"/>
    <property type="match status" value="3"/>
</dbReference>
<dbReference type="PROSITE" id="PS51371">
    <property type="entry name" value="CBS"/>
    <property type="match status" value="3"/>
</dbReference>
<feature type="domain" description="PAS" evidence="14">
    <location>
        <begin position="619"/>
        <end position="657"/>
    </location>
</feature>
<dbReference type="FunFam" id="3.30.565.10:FF:000010">
    <property type="entry name" value="Sensor histidine kinase RcsC"/>
    <property type="match status" value="1"/>
</dbReference>
<dbReference type="CDD" id="cd16922">
    <property type="entry name" value="HATPase_EvgS-ArcB-TorS-like"/>
    <property type="match status" value="1"/>
</dbReference>
<evidence type="ECO:0000256" key="10">
    <source>
        <dbReference type="PROSITE-ProRule" id="PRU00703"/>
    </source>
</evidence>
<dbReference type="PROSITE" id="PS50109">
    <property type="entry name" value="HIS_KIN"/>
    <property type="match status" value="1"/>
</dbReference>
<dbReference type="SUPFAM" id="SSF55785">
    <property type="entry name" value="PYP-like sensor domain (PAS domain)"/>
    <property type="match status" value="3"/>
</dbReference>
<evidence type="ECO:0000256" key="1">
    <source>
        <dbReference type="ARBA" id="ARBA00000085"/>
    </source>
</evidence>
<dbReference type="EMBL" id="QBML01000014">
    <property type="protein sequence ID" value="PZO40640.1"/>
    <property type="molecule type" value="Genomic_DNA"/>
</dbReference>
<dbReference type="InterPro" id="IPR036890">
    <property type="entry name" value="HATPase_C_sf"/>
</dbReference>
<accession>A0A2W4W862</accession>
<dbReference type="GO" id="GO:0009927">
    <property type="term" value="F:histidine phosphotransfer kinase activity"/>
    <property type="evidence" value="ECO:0007669"/>
    <property type="project" value="TreeGrafter"/>
</dbReference>
<dbReference type="SMART" id="SM00387">
    <property type="entry name" value="HATPase_c"/>
    <property type="match status" value="1"/>
</dbReference>
<dbReference type="InterPro" id="IPR013655">
    <property type="entry name" value="PAS_fold_3"/>
</dbReference>
<dbReference type="SMART" id="SM00091">
    <property type="entry name" value="PAS"/>
    <property type="match status" value="3"/>
</dbReference>
<keyword evidence="5" id="KW-0808">Transferase</keyword>
<dbReference type="FunFam" id="1.10.287.130:FF:000145">
    <property type="entry name" value="Sensory transduction histidine kinase"/>
    <property type="match status" value="1"/>
</dbReference>
<dbReference type="Gene3D" id="3.40.50.2300">
    <property type="match status" value="1"/>
</dbReference>
<evidence type="ECO:0000256" key="11">
    <source>
        <dbReference type="SAM" id="Coils"/>
    </source>
</evidence>
<dbReference type="Pfam" id="PF00072">
    <property type="entry name" value="Response_reg"/>
    <property type="match status" value="1"/>
</dbReference>
<dbReference type="SMART" id="SM00116">
    <property type="entry name" value="CBS"/>
    <property type="match status" value="4"/>
</dbReference>
<feature type="domain" description="CBS" evidence="16">
    <location>
        <begin position="114"/>
        <end position="174"/>
    </location>
</feature>
<feature type="domain" description="Histidine kinase" evidence="12">
    <location>
        <begin position="770"/>
        <end position="1002"/>
    </location>
</feature>
<dbReference type="PROSITE" id="PS50110">
    <property type="entry name" value="RESPONSE_REGULATORY"/>
    <property type="match status" value="1"/>
</dbReference>
<evidence type="ECO:0000259" key="15">
    <source>
        <dbReference type="PROSITE" id="PS50113"/>
    </source>
</evidence>
<evidence type="ECO:0000256" key="8">
    <source>
        <dbReference type="ARBA" id="ARBA00074306"/>
    </source>
</evidence>
<feature type="domain" description="PAC" evidence="15">
    <location>
        <begin position="531"/>
        <end position="583"/>
    </location>
</feature>
<evidence type="ECO:0000256" key="6">
    <source>
        <dbReference type="ARBA" id="ARBA00022777"/>
    </source>
</evidence>
<dbReference type="Gene3D" id="3.10.580.10">
    <property type="entry name" value="CBS-domain"/>
    <property type="match status" value="2"/>
</dbReference>
<dbReference type="PANTHER" id="PTHR43047">
    <property type="entry name" value="TWO-COMPONENT HISTIDINE PROTEIN KINASE"/>
    <property type="match status" value="1"/>
</dbReference>
<dbReference type="Pfam" id="PF13426">
    <property type="entry name" value="PAS_9"/>
    <property type="match status" value="1"/>
</dbReference>
<dbReference type="InterPro" id="IPR003594">
    <property type="entry name" value="HATPase_dom"/>
</dbReference>
<keyword evidence="7" id="KW-0902">Two-component regulatory system</keyword>
<dbReference type="SUPFAM" id="SSF47384">
    <property type="entry name" value="Homodimeric domain of signal transducing histidine kinase"/>
    <property type="match status" value="1"/>
</dbReference>
<evidence type="ECO:0000256" key="5">
    <source>
        <dbReference type="ARBA" id="ARBA00022679"/>
    </source>
</evidence>
<dbReference type="InterPro" id="IPR035965">
    <property type="entry name" value="PAS-like_dom_sf"/>
</dbReference>
<dbReference type="NCBIfam" id="TIGR00229">
    <property type="entry name" value="sensory_box"/>
    <property type="match status" value="2"/>
</dbReference>
<reference evidence="17 18" key="2">
    <citation type="submission" date="2018-06" db="EMBL/GenBank/DDBJ databases">
        <title>Metagenomic assembly of (sub)arctic Cyanobacteria and their associated microbiome from non-axenic cultures.</title>
        <authorList>
            <person name="Baurain D."/>
        </authorList>
    </citation>
    <scope>NUCLEOTIDE SEQUENCE [LARGE SCALE GENOMIC DNA]</scope>
    <source>
        <strain evidence="17">ULC066bin1</strain>
    </source>
</reference>
<dbReference type="InterPro" id="IPR036097">
    <property type="entry name" value="HisK_dim/P_sf"/>
</dbReference>
<dbReference type="CDD" id="cd00130">
    <property type="entry name" value="PAS"/>
    <property type="match status" value="2"/>
</dbReference>
<dbReference type="SUPFAM" id="SSF52172">
    <property type="entry name" value="CheY-like"/>
    <property type="match status" value="1"/>
</dbReference>
<dbReference type="PROSITE" id="PS50113">
    <property type="entry name" value="PAC"/>
    <property type="match status" value="1"/>
</dbReference>
<gene>
    <name evidence="17" type="ORF">DCF19_12200</name>
</gene>
<dbReference type="SUPFAM" id="SSF55874">
    <property type="entry name" value="ATPase domain of HSP90 chaperone/DNA topoisomerase II/histidine kinase"/>
    <property type="match status" value="1"/>
</dbReference>
<evidence type="ECO:0000259" key="16">
    <source>
        <dbReference type="PROSITE" id="PS51371"/>
    </source>
</evidence>
<dbReference type="InterPro" id="IPR000644">
    <property type="entry name" value="CBS_dom"/>
</dbReference>
<evidence type="ECO:0000313" key="17">
    <source>
        <dbReference type="EMBL" id="PZO40640.1"/>
    </source>
</evidence>
<evidence type="ECO:0000256" key="2">
    <source>
        <dbReference type="ARBA" id="ARBA00006402"/>
    </source>
</evidence>
<dbReference type="AlphaFoldDB" id="A0A2W4W862"/>
<name>A0A2W4W862_9CYAN</name>
<dbReference type="PRINTS" id="PR00344">
    <property type="entry name" value="BCTRLSENSOR"/>
</dbReference>
<keyword evidence="11" id="KW-0175">Coiled coil</keyword>